<name>A0A1H6SI74_9FLAO</name>
<dbReference type="Pfam" id="PF06170">
    <property type="entry name" value="DUF983"/>
    <property type="match status" value="1"/>
</dbReference>
<dbReference type="EMBL" id="FNYA01000002">
    <property type="protein sequence ID" value="SEI64567.1"/>
    <property type="molecule type" value="Genomic_DNA"/>
</dbReference>
<evidence type="ECO:0000313" key="3">
    <source>
        <dbReference type="Proteomes" id="UP000199702"/>
    </source>
</evidence>
<dbReference type="STRING" id="402734.SAMN05660918_1264"/>
<proteinExistence type="predicted"/>
<dbReference type="InterPro" id="IPR009325">
    <property type="entry name" value="DUF983"/>
</dbReference>
<keyword evidence="1" id="KW-1133">Transmembrane helix</keyword>
<keyword evidence="1" id="KW-0812">Transmembrane</keyword>
<dbReference type="RefSeq" id="WP_091309865.1">
    <property type="nucleotide sequence ID" value="NZ_CBCSJU010000002.1"/>
</dbReference>
<feature type="transmembrane region" description="Helical" evidence="1">
    <location>
        <begin position="56"/>
        <end position="83"/>
    </location>
</feature>
<feature type="transmembrane region" description="Helical" evidence="1">
    <location>
        <begin position="89"/>
        <end position="108"/>
    </location>
</feature>
<accession>A0A1H6SI74</accession>
<evidence type="ECO:0008006" key="4">
    <source>
        <dbReference type="Google" id="ProtNLM"/>
    </source>
</evidence>
<sequence>MFGKGSKIYAMITGCCPKCHEESMYLDGNPFNVMKIYAMHEKCSHCGQVYKIEPSFFFGAMFVSYGLGVGIGIIAFLIAHYGFHATLKTSFISIIVALVLCNTIIMRLSRNIWINIFIDFDKNWKDKLLK</sequence>
<keyword evidence="1" id="KW-0472">Membrane</keyword>
<evidence type="ECO:0000313" key="2">
    <source>
        <dbReference type="EMBL" id="SEI64567.1"/>
    </source>
</evidence>
<reference evidence="3" key="1">
    <citation type="submission" date="2016-10" db="EMBL/GenBank/DDBJ databases">
        <authorList>
            <person name="Varghese N."/>
            <person name="Submissions S."/>
        </authorList>
    </citation>
    <scope>NUCLEOTIDE SEQUENCE [LARGE SCALE GENOMIC DNA]</scope>
    <source>
        <strain evidence="3">DSM 17934</strain>
    </source>
</reference>
<keyword evidence="3" id="KW-1185">Reference proteome</keyword>
<evidence type="ECO:0000256" key="1">
    <source>
        <dbReference type="SAM" id="Phobius"/>
    </source>
</evidence>
<organism evidence="2 3">
    <name type="scientific">Flavobacterium terrigena</name>
    <dbReference type="NCBI Taxonomy" id="402734"/>
    <lineage>
        <taxon>Bacteria</taxon>
        <taxon>Pseudomonadati</taxon>
        <taxon>Bacteroidota</taxon>
        <taxon>Flavobacteriia</taxon>
        <taxon>Flavobacteriales</taxon>
        <taxon>Flavobacteriaceae</taxon>
        <taxon>Flavobacterium</taxon>
    </lineage>
</organism>
<dbReference type="AlphaFoldDB" id="A0A1H6SI74"/>
<dbReference type="Proteomes" id="UP000199702">
    <property type="component" value="Unassembled WGS sequence"/>
</dbReference>
<protein>
    <recommendedName>
        <fullName evidence="4">DUF983 domain-containing protein</fullName>
    </recommendedName>
</protein>
<gene>
    <name evidence="2" type="ORF">SAMN05660918_1264</name>
</gene>
<dbReference type="OrthoDB" id="9790326at2"/>